<keyword evidence="3 10" id="KW-0808">Transferase</keyword>
<dbReference type="GO" id="GO:0034625">
    <property type="term" value="P:fatty acid elongation, monounsaturated fatty acid"/>
    <property type="evidence" value="ECO:0007669"/>
    <property type="project" value="TreeGrafter"/>
</dbReference>
<feature type="transmembrane region" description="Helical" evidence="10">
    <location>
        <begin position="73"/>
        <end position="92"/>
    </location>
</feature>
<gene>
    <name evidence="11" type="ORF">RRG08_046349</name>
</gene>
<dbReference type="Proteomes" id="UP001283361">
    <property type="component" value="Unassembled WGS sequence"/>
</dbReference>
<feature type="transmembrane region" description="Helical" evidence="10">
    <location>
        <begin position="218"/>
        <end position="238"/>
    </location>
</feature>
<evidence type="ECO:0000313" key="11">
    <source>
        <dbReference type="EMBL" id="KAK3781045.1"/>
    </source>
</evidence>
<protein>
    <recommendedName>
        <fullName evidence="10">Elongation of very long chain fatty acids protein</fullName>
        <ecNumber evidence="10">2.3.1.199</ecNumber>
    </recommendedName>
    <alternativeName>
        <fullName evidence="10">Very-long-chain 3-oxoacyl-CoA synthase</fullName>
    </alternativeName>
</protein>
<dbReference type="GO" id="GO:0009922">
    <property type="term" value="F:fatty acid elongase activity"/>
    <property type="evidence" value="ECO:0007669"/>
    <property type="project" value="UniProtKB-EC"/>
</dbReference>
<evidence type="ECO:0000313" key="12">
    <source>
        <dbReference type="Proteomes" id="UP001283361"/>
    </source>
</evidence>
<comment type="similarity">
    <text evidence="10">Belongs to the ELO family.</text>
</comment>
<evidence type="ECO:0000256" key="3">
    <source>
        <dbReference type="ARBA" id="ARBA00022679"/>
    </source>
</evidence>
<evidence type="ECO:0000256" key="1">
    <source>
        <dbReference type="ARBA" id="ARBA00004141"/>
    </source>
</evidence>
<keyword evidence="6 10" id="KW-1133">Transmembrane helix</keyword>
<keyword evidence="8 10" id="KW-0472">Membrane</keyword>
<feature type="transmembrane region" description="Helical" evidence="10">
    <location>
        <begin position="280"/>
        <end position="301"/>
    </location>
</feature>
<evidence type="ECO:0000256" key="7">
    <source>
        <dbReference type="ARBA" id="ARBA00023098"/>
    </source>
</evidence>
<organism evidence="11 12">
    <name type="scientific">Elysia crispata</name>
    <name type="common">lettuce slug</name>
    <dbReference type="NCBI Taxonomy" id="231223"/>
    <lineage>
        <taxon>Eukaryota</taxon>
        <taxon>Metazoa</taxon>
        <taxon>Spiralia</taxon>
        <taxon>Lophotrochozoa</taxon>
        <taxon>Mollusca</taxon>
        <taxon>Gastropoda</taxon>
        <taxon>Heterobranchia</taxon>
        <taxon>Euthyneura</taxon>
        <taxon>Panpulmonata</taxon>
        <taxon>Sacoglossa</taxon>
        <taxon>Placobranchoidea</taxon>
        <taxon>Plakobranchidae</taxon>
        <taxon>Elysia</taxon>
    </lineage>
</organism>
<dbReference type="EC" id="2.3.1.199" evidence="10"/>
<name>A0AAE1A4P8_9GAST</name>
<keyword evidence="5 10" id="KW-0276">Fatty acid metabolism</keyword>
<dbReference type="PANTHER" id="PTHR11157">
    <property type="entry name" value="FATTY ACID ACYL TRANSFERASE-RELATED"/>
    <property type="match status" value="1"/>
</dbReference>
<dbReference type="GO" id="GO:0030148">
    <property type="term" value="P:sphingolipid biosynthetic process"/>
    <property type="evidence" value="ECO:0007669"/>
    <property type="project" value="TreeGrafter"/>
</dbReference>
<evidence type="ECO:0000256" key="5">
    <source>
        <dbReference type="ARBA" id="ARBA00022832"/>
    </source>
</evidence>
<dbReference type="EMBL" id="JAWDGP010002673">
    <property type="protein sequence ID" value="KAK3781045.1"/>
    <property type="molecule type" value="Genomic_DNA"/>
</dbReference>
<reference evidence="11" key="1">
    <citation type="journal article" date="2023" name="G3 (Bethesda)">
        <title>A reference genome for the long-term kleptoplast-retaining sea slug Elysia crispata morphotype clarki.</title>
        <authorList>
            <person name="Eastman K.E."/>
            <person name="Pendleton A.L."/>
            <person name="Shaikh M.A."/>
            <person name="Suttiyut T."/>
            <person name="Ogas R."/>
            <person name="Tomko P."/>
            <person name="Gavelis G."/>
            <person name="Widhalm J.R."/>
            <person name="Wisecaver J.H."/>
        </authorList>
    </citation>
    <scope>NUCLEOTIDE SEQUENCE</scope>
    <source>
        <strain evidence="11">ECLA1</strain>
    </source>
</reference>
<dbReference type="AlphaFoldDB" id="A0AAE1A4P8"/>
<dbReference type="InterPro" id="IPR030457">
    <property type="entry name" value="ELO_CS"/>
</dbReference>
<keyword evidence="2 10" id="KW-0444">Lipid biosynthesis</keyword>
<dbReference type="GO" id="GO:0034626">
    <property type="term" value="P:fatty acid elongation, polyunsaturated fatty acid"/>
    <property type="evidence" value="ECO:0007669"/>
    <property type="project" value="TreeGrafter"/>
</dbReference>
<sequence length="340" mass="39025">MNTHMEILTKGSAPDFPRKSSVSKFRAFIGVGQVQTFESCQTCKMEAIVSSFNREYNLTRSDVYDGDPRVDDWLLVNNLAGVLVLAGVYLLVVRYGPCIMEGRAALSMTSLLVVYNFALVALSAYIFYEMVAVAYLQKFGLLCQAINYDDTEIGIREANASWWYFFSKVIELLDTVFFILRKKNNQVTFLHVYHHSTMMVICWYVAKYIPGGEKFFNGGFNSLVHVFMYSYYGLAAMGPNMQKYLWWKRYLTEFQLLQFVCVNTRAIGSFFTGPCEYPRWINVFALFYSTSLLCLFLNFYLKSYKKKSSTPLTNSSNVVLNGNSYVLNNNDPVNSIKKKN</sequence>
<evidence type="ECO:0000256" key="4">
    <source>
        <dbReference type="ARBA" id="ARBA00022692"/>
    </source>
</evidence>
<dbReference type="PANTHER" id="PTHR11157:SF126">
    <property type="entry name" value="ELONGATION OF VERY LONG CHAIN FATTY ACIDS PROTEIN"/>
    <property type="match status" value="1"/>
</dbReference>
<comment type="catalytic activity">
    <reaction evidence="10">
        <text>a very-long-chain acyl-CoA + malonyl-CoA + H(+) = a very-long-chain 3-oxoacyl-CoA + CO2 + CoA</text>
        <dbReference type="Rhea" id="RHEA:32727"/>
        <dbReference type="ChEBI" id="CHEBI:15378"/>
        <dbReference type="ChEBI" id="CHEBI:16526"/>
        <dbReference type="ChEBI" id="CHEBI:57287"/>
        <dbReference type="ChEBI" id="CHEBI:57384"/>
        <dbReference type="ChEBI" id="CHEBI:90725"/>
        <dbReference type="ChEBI" id="CHEBI:90736"/>
        <dbReference type="EC" id="2.3.1.199"/>
    </reaction>
</comment>
<dbReference type="Pfam" id="PF01151">
    <property type="entry name" value="ELO"/>
    <property type="match status" value="1"/>
</dbReference>
<keyword evidence="7 10" id="KW-0443">Lipid metabolism</keyword>
<dbReference type="GO" id="GO:0019367">
    <property type="term" value="P:fatty acid elongation, saturated fatty acid"/>
    <property type="evidence" value="ECO:0007669"/>
    <property type="project" value="TreeGrafter"/>
</dbReference>
<feature type="transmembrane region" description="Helical" evidence="10">
    <location>
        <begin position="104"/>
        <end position="128"/>
    </location>
</feature>
<keyword evidence="9 10" id="KW-0275">Fatty acid biosynthesis</keyword>
<dbReference type="GO" id="GO:0005789">
    <property type="term" value="C:endoplasmic reticulum membrane"/>
    <property type="evidence" value="ECO:0007669"/>
    <property type="project" value="TreeGrafter"/>
</dbReference>
<keyword evidence="4 10" id="KW-0812">Transmembrane</keyword>
<dbReference type="InterPro" id="IPR002076">
    <property type="entry name" value="ELO_fam"/>
</dbReference>
<dbReference type="GO" id="GO:0042761">
    <property type="term" value="P:very long-chain fatty acid biosynthetic process"/>
    <property type="evidence" value="ECO:0007669"/>
    <property type="project" value="TreeGrafter"/>
</dbReference>
<evidence type="ECO:0000256" key="2">
    <source>
        <dbReference type="ARBA" id="ARBA00022516"/>
    </source>
</evidence>
<comment type="subcellular location">
    <subcellularLocation>
        <location evidence="1">Membrane</location>
        <topology evidence="1">Multi-pass membrane protein</topology>
    </subcellularLocation>
</comment>
<proteinExistence type="inferred from homology"/>
<keyword evidence="12" id="KW-1185">Reference proteome</keyword>
<comment type="caution">
    <text evidence="10">Lacks conserved residue(s) required for the propagation of feature annotation.</text>
</comment>
<dbReference type="PROSITE" id="PS01188">
    <property type="entry name" value="ELO"/>
    <property type="match status" value="1"/>
</dbReference>
<evidence type="ECO:0000256" key="6">
    <source>
        <dbReference type="ARBA" id="ARBA00022989"/>
    </source>
</evidence>
<comment type="caution">
    <text evidence="11">The sequence shown here is derived from an EMBL/GenBank/DDBJ whole genome shotgun (WGS) entry which is preliminary data.</text>
</comment>
<evidence type="ECO:0000256" key="10">
    <source>
        <dbReference type="RuleBase" id="RU361115"/>
    </source>
</evidence>
<evidence type="ECO:0000256" key="9">
    <source>
        <dbReference type="ARBA" id="ARBA00023160"/>
    </source>
</evidence>
<evidence type="ECO:0000256" key="8">
    <source>
        <dbReference type="ARBA" id="ARBA00023136"/>
    </source>
</evidence>
<accession>A0AAE1A4P8</accession>